<sequence length="291" mass="32961">MSQLITYYGGITGLYNGVITSHFGVDGSGFIGRYPDNRITWDKYGGMTIPEITTDMIYGGTNKRIILVPGYEPGENDAPSIDANLYNGEDAIRIKVNRYIYLLIHSRGIAFYGTDGIYLAVDSYKSTNGRVGETTMYGELRVKGSIHANSHIYTDGNFYSQGNYVGSDSRLKENIKFLEHSDVLRKTDSSVDKDIKYSDLYDFIKTMNLATYNFKDNDKSQVSPITQNIKNEKLRDTIITKHDGYEHINQYAFISVIAGALKEEITKSEEKDKKIIELETRLEKIEELLNL</sequence>
<protein>
    <recommendedName>
        <fullName evidence="1">Peptidase S74 domain-containing protein</fullName>
    </recommendedName>
</protein>
<name>A0ABS4E6Z5_9FIRM</name>
<proteinExistence type="predicted"/>
<dbReference type="EMBL" id="JAGGJX010000001">
    <property type="protein sequence ID" value="MBP1853726.1"/>
    <property type="molecule type" value="Genomic_DNA"/>
</dbReference>
<dbReference type="RefSeq" id="WP_209455383.1">
    <property type="nucleotide sequence ID" value="NZ_BAAACS010000017.1"/>
</dbReference>
<dbReference type="Proteomes" id="UP000767291">
    <property type="component" value="Unassembled WGS sequence"/>
</dbReference>
<comment type="caution">
    <text evidence="2">The sequence shown here is derived from an EMBL/GenBank/DDBJ whole genome shotgun (WGS) entry which is preliminary data.</text>
</comment>
<evidence type="ECO:0000313" key="2">
    <source>
        <dbReference type="EMBL" id="MBP1853726.1"/>
    </source>
</evidence>
<dbReference type="InterPro" id="IPR030392">
    <property type="entry name" value="S74_ICA"/>
</dbReference>
<reference evidence="2 3" key="1">
    <citation type="submission" date="2021-03" db="EMBL/GenBank/DDBJ databases">
        <title>Genomic Encyclopedia of Type Strains, Phase IV (KMG-IV): sequencing the most valuable type-strain genomes for metagenomic binning, comparative biology and taxonomic classification.</title>
        <authorList>
            <person name="Goeker M."/>
        </authorList>
    </citation>
    <scope>NUCLEOTIDE SEQUENCE [LARGE SCALE GENOMIC DNA]</scope>
    <source>
        <strain evidence="2 3">DSM 1289</strain>
    </source>
</reference>
<keyword evidence="3" id="KW-1185">Reference proteome</keyword>
<accession>A0ABS4E6Z5</accession>
<organism evidence="2 3">
    <name type="scientific">Metaclostridioides mangenotii</name>
    <dbReference type="NCBI Taxonomy" id="1540"/>
    <lineage>
        <taxon>Bacteria</taxon>
        <taxon>Bacillati</taxon>
        <taxon>Bacillota</taxon>
        <taxon>Clostridia</taxon>
        <taxon>Peptostreptococcales</taxon>
        <taxon>Peptostreptococcaceae</taxon>
        <taxon>Metaclostridioides</taxon>
    </lineage>
</organism>
<evidence type="ECO:0000313" key="3">
    <source>
        <dbReference type="Proteomes" id="UP000767291"/>
    </source>
</evidence>
<dbReference type="PROSITE" id="PS51688">
    <property type="entry name" value="ICA"/>
    <property type="match status" value="1"/>
</dbReference>
<feature type="domain" description="Peptidase S74" evidence="1">
    <location>
        <begin position="167"/>
        <end position="282"/>
    </location>
</feature>
<gene>
    <name evidence="2" type="ORF">J2Z43_000116</name>
</gene>
<evidence type="ECO:0000259" key="1">
    <source>
        <dbReference type="PROSITE" id="PS51688"/>
    </source>
</evidence>